<accession>A0A7X9WZ51</accession>
<dbReference type="Proteomes" id="UP000519023">
    <property type="component" value="Unassembled WGS sequence"/>
</dbReference>
<name>A0A7X9WZ51_9SPHN</name>
<evidence type="ECO:0000313" key="2">
    <source>
        <dbReference type="Proteomes" id="UP000519023"/>
    </source>
</evidence>
<dbReference type="EMBL" id="JABBFV010000022">
    <property type="protein sequence ID" value="NML12587.1"/>
    <property type="molecule type" value="Genomic_DNA"/>
</dbReference>
<organism evidence="1 2">
    <name type="scientific">Sphingobium psychrophilum</name>
    <dbReference type="NCBI Taxonomy" id="2728834"/>
    <lineage>
        <taxon>Bacteria</taxon>
        <taxon>Pseudomonadati</taxon>
        <taxon>Pseudomonadota</taxon>
        <taxon>Alphaproteobacteria</taxon>
        <taxon>Sphingomonadales</taxon>
        <taxon>Sphingomonadaceae</taxon>
        <taxon>Sphingobium</taxon>
    </lineage>
</organism>
<dbReference type="AlphaFoldDB" id="A0A7X9WZ51"/>
<keyword evidence="2" id="KW-1185">Reference proteome</keyword>
<reference evidence="1 2" key="1">
    <citation type="submission" date="2020-04" db="EMBL/GenBank/DDBJ databases">
        <title>Sphingobium sp. AR-3-1 isolated from Arctic soil.</title>
        <authorList>
            <person name="Dahal R.H."/>
            <person name="Chaudhary D.K."/>
        </authorList>
    </citation>
    <scope>NUCLEOTIDE SEQUENCE [LARGE SCALE GENOMIC DNA]</scope>
    <source>
        <strain evidence="1 2">AR-3-1</strain>
    </source>
</reference>
<gene>
    <name evidence="1" type="ORF">HHL08_21045</name>
</gene>
<evidence type="ECO:0000313" key="1">
    <source>
        <dbReference type="EMBL" id="NML12587.1"/>
    </source>
</evidence>
<evidence type="ECO:0008006" key="3">
    <source>
        <dbReference type="Google" id="ProtNLM"/>
    </source>
</evidence>
<comment type="caution">
    <text evidence="1">The sequence shown here is derived from an EMBL/GenBank/DDBJ whole genome shotgun (WGS) entry which is preliminary data.</text>
</comment>
<sequence>MGPVAGGASGRVTRFARFVAIDWSGAKGARHKGIAVALCEAGDAVPQLVAAPSSIWSRQAVADWLVDAGRQAPTLFGFDFSFAPPFVARGGYLPGDPVPEDGPAFWAYVDTICEDVDLGAASLLEVAHRRHFYFGKADGVKAAFMHNRVCEALYNAGGGGKPSTVYDAIGAAQVAKASFAGMRMLHHLRGKLPVWPFDPLPDAGSVVVEIYTSIAARAAGRPKGRSKMRDAAALNDALAALGSAAHDGAMPDDHGADAIVTAAWMRRTAAEPALWTPAMLTAQIARTEGWTFGVI</sequence>
<proteinExistence type="predicted"/>
<protein>
    <recommendedName>
        <fullName evidence="3">DUF429 domain-containing protein</fullName>
    </recommendedName>
</protein>